<comment type="caution">
    <text evidence="6">The sequence shown here is derived from an EMBL/GenBank/DDBJ whole genome shotgun (WGS) entry which is preliminary data.</text>
</comment>
<keyword evidence="3 6" id="KW-0378">Hydrolase</keyword>
<dbReference type="InterPro" id="IPR029058">
    <property type="entry name" value="AB_hydrolase_fold"/>
</dbReference>
<dbReference type="PANTHER" id="PTHR43248">
    <property type="entry name" value="2-SUCCINYL-6-HYDROXY-2,4-CYCLOHEXADIENE-1-CARBOXYLATE SYNTHASE"/>
    <property type="match status" value="1"/>
</dbReference>
<comment type="similarity">
    <text evidence="1">Belongs to the peptidase S33 family.</text>
</comment>
<dbReference type="Pfam" id="PF00561">
    <property type="entry name" value="Abhydrolase_1"/>
    <property type="match status" value="1"/>
</dbReference>
<reference evidence="6 7" key="1">
    <citation type="submission" date="2019-06" db="EMBL/GenBank/DDBJ databases">
        <title>Draft genome of C. phoceense Strain 272.</title>
        <authorList>
            <person name="Pacheco L.G.C."/>
            <person name="Barberis C.M."/>
            <person name="Almuzara M.N."/>
            <person name="Traglia G.M."/>
            <person name="Santos C.S."/>
            <person name="Rocha D.J.P.G."/>
            <person name="Aguiar E.R.G.R."/>
            <person name="Vay C.A."/>
        </authorList>
    </citation>
    <scope>NUCLEOTIDE SEQUENCE [LARGE SCALE GENOMIC DNA]</scope>
    <source>
        <strain evidence="6 7">272</strain>
    </source>
</reference>
<dbReference type="InterPro" id="IPR013595">
    <property type="entry name" value="Pept_S33_TAP-like_C"/>
</dbReference>
<sequence>MVAQPAAQAQPQAENRPAIAWEDCPAEVTIDRAQCGRVTVPTYYGHPDRGTISVGFVKVPAANPSARRGALFTNPGGPGGDAYGWAGNDAIAWPQAVRDEWDVIGVQPRGLPGSTPVRCEEAGGSEADVFLAYGKLVRDACEKGTPGYTNSLTTENTARDWEEVRKALGEDRISIAGLSYGTFLGSTYATLFPQHTDRVVLDSAMGTSLTWNGLLPAQRAGYEGAYHDLFAYIAANDARFHLGTTPLAVYERWAARIQRESGVRPTTLPPNAKIGDLPPGLEVVGQPGADLMTATGALRANANFLADKVTHPNSVPVTSTTFAITREVGPRPETWEKFAEHLAGQRDMAAEGIGGLSEQDQQKFMDAAMQAQNMQALIMCNENTVPGDPTQLPLLVWSNFVTGDFNDVFPALWGSGTACSGRGPVATPVKLSGAHLATRPLMLSGTRDPQTPYRYQGEIRDAMGAHQVTVNGPGHGHFALGNKAVDDIVVDYLRTGHTAATSAPGLH</sequence>
<feature type="domain" description="AB hydrolase-1" evidence="4">
    <location>
        <begin position="74"/>
        <end position="243"/>
    </location>
</feature>
<evidence type="ECO:0000313" key="6">
    <source>
        <dbReference type="EMBL" id="TQE43797.1"/>
    </source>
</evidence>
<name>A0A540R864_9CORY</name>
<dbReference type="InterPro" id="IPR051601">
    <property type="entry name" value="Serine_prot/Carboxylest_S33"/>
</dbReference>
<dbReference type="Pfam" id="PF08386">
    <property type="entry name" value="Abhydrolase_4"/>
    <property type="match status" value="1"/>
</dbReference>
<evidence type="ECO:0000256" key="3">
    <source>
        <dbReference type="ARBA" id="ARBA00022801"/>
    </source>
</evidence>
<dbReference type="EMBL" id="VHIR01000006">
    <property type="protein sequence ID" value="TQE43797.1"/>
    <property type="molecule type" value="Genomic_DNA"/>
</dbReference>
<protein>
    <submittedName>
        <fullName evidence="6">Alpha/beta hydrolase</fullName>
    </submittedName>
</protein>
<evidence type="ECO:0000259" key="5">
    <source>
        <dbReference type="Pfam" id="PF08386"/>
    </source>
</evidence>
<feature type="domain" description="Peptidase S33 tripeptidyl aminopeptidase-like C-terminal" evidence="5">
    <location>
        <begin position="411"/>
        <end position="500"/>
    </location>
</feature>
<evidence type="ECO:0000256" key="1">
    <source>
        <dbReference type="ARBA" id="ARBA00010088"/>
    </source>
</evidence>
<dbReference type="GO" id="GO:0016787">
    <property type="term" value="F:hydrolase activity"/>
    <property type="evidence" value="ECO:0007669"/>
    <property type="project" value="UniProtKB-KW"/>
</dbReference>
<dbReference type="AlphaFoldDB" id="A0A540R864"/>
<dbReference type="Gene3D" id="3.40.50.1820">
    <property type="entry name" value="alpha/beta hydrolase"/>
    <property type="match status" value="1"/>
</dbReference>
<evidence type="ECO:0000313" key="7">
    <source>
        <dbReference type="Proteomes" id="UP000318080"/>
    </source>
</evidence>
<dbReference type="STRING" id="1686286.GCA_900092335_01470"/>
<accession>A0A540R864</accession>
<organism evidence="6 7">
    <name type="scientific">Corynebacterium phoceense</name>
    <dbReference type="NCBI Taxonomy" id="1686286"/>
    <lineage>
        <taxon>Bacteria</taxon>
        <taxon>Bacillati</taxon>
        <taxon>Actinomycetota</taxon>
        <taxon>Actinomycetes</taxon>
        <taxon>Mycobacteriales</taxon>
        <taxon>Corynebacteriaceae</taxon>
        <taxon>Corynebacterium</taxon>
    </lineage>
</organism>
<dbReference type="PANTHER" id="PTHR43248:SF29">
    <property type="entry name" value="TRIPEPTIDYL AMINOPEPTIDASE"/>
    <property type="match status" value="1"/>
</dbReference>
<keyword evidence="7" id="KW-1185">Reference proteome</keyword>
<dbReference type="InterPro" id="IPR000073">
    <property type="entry name" value="AB_hydrolase_1"/>
</dbReference>
<keyword evidence="2" id="KW-0732">Signal</keyword>
<gene>
    <name evidence="6" type="ORF">EJK80_05655</name>
</gene>
<evidence type="ECO:0000259" key="4">
    <source>
        <dbReference type="Pfam" id="PF00561"/>
    </source>
</evidence>
<dbReference type="SUPFAM" id="SSF53474">
    <property type="entry name" value="alpha/beta-Hydrolases"/>
    <property type="match status" value="1"/>
</dbReference>
<evidence type="ECO:0000256" key="2">
    <source>
        <dbReference type="ARBA" id="ARBA00022729"/>
    </source>
</evidence>
<dbReference type="Proteomes" id="UP000318080">
    <property type="component" value="Unassembled WGS sequence"/>
</dbReference>
<proteinExistence type="inferred from homology"/>